<proteinExistence type="predicted"/>
<gene>
    <name evidence="2" type="ORF">Acr_00g0047800</name>
</gene>
<dbReference type="EMBL" id="BJWL01000261">
    <property type="protein sequence ID" value="GFS36742.1"/>
    <property type="molecule type" value="Genomic_DNA"/>
</dbReference>
<accession>A0A7J0DJZ2</accession>
<protein>
    <submittedName>
        <fullName evidence="2">Uncharacterized protein</fullName>
    </submittedName>
</protein>
<feature type="region of interest" description="Disordered" evidence="1">
    <location>
        <begin position="219"/>
        <end position="252"/>
    </location>
</feature>
<evidence type="ECO:0000313" key="3">
    <source>
        <dbReference type="Proteomes" id="UP000585474"/>
    </source>
</evidence>
<keyword evidence="3" id="KW-1185">Reference proteome</keyword>
<reference evidence="3" key="1">
    <citation type="submission" date="2019-07" db="EMBL/GenBank/DDBJ databases">
        <title>De Novo Assembly of kiwifruit Actinidia rufa.</title>
        <authorList>
            <person name="Sugita-Konishi S."/>
            <person name="Sato K."/>
            <person name="Mori E."/>
            <person name="Abe Y."/>
            <person name="Kisaki G."/>
            <person name="Hamano K."/>
            <person name="Suezawa K."/>
            <person name="Otani M."/>
            <person name="Fukuda T."/>
            <person name="Manabe T."/>
            <person name="Gomi K."/>
            <person name="Tabuchi M."/>
            <person name="Akimitsu K."/>
            <person name="Kataoka I."/>
        </authorList>
    </citation>
    <scope>NUCLEOTIDE SEQUENCE [LARGE SCALE GENOMIC DNA]</scope>
    <source>
        <strain evidence="3">cv. Fuchu</strain>
    </source>
</reference>
<name>A0A7J0DJZ2_9ERIC</name>
<comment type="caution">
    <text evidence="2">The sequence shown here is derived from an EMBL/GenBank/DDBJ whole genome shotgun (WGS) entry which is preliminary data.</text>
</comment>
<dbReference type="AlphaFoldDB" id="A0A7J0DJZ2"/>
<feature type="region of interest" description="Disordered" evidence="1">
    <location>
        <begin position="1"/>
        <end position="42"/>
    </location>
</feature>
<organism evidence="2 3">
    <name type="scientific">Actinidia rufa</name>
    <dbReference type="NCBI Taxonomy" id="165716"/>
    <lineage>
        <taxon>Eukaryota</taxon>
        <taxon>Viridiplantae</taxon>
        <taxon>Streptophyta</taxon>
        <taxon>Embryophyta</taxon>
        <taxon>Tracheophyta</taxon>
        <taxon>Spermatophyta</taxon>
        <taxon>Magnoliopsida</taxon>
        <taxon>eudicotyledons</taxon>
        <taxon>Gunneridae</taxon>
        <taxon>Pentapetalae</taxon>
        <taxon>asterids</taxon>
        <taxon>Ericales</taxon>
        <taxon>Actinidiaceae</taxon>
        <taxon>Actinidia</taxon>
    </lineage>
</organism>
<dbReference type="Proteomes" id="UP000585474">
    <property type="component" value="Unassembled WGS sequence"/>
</dbReference>
<sequence>MAKEKEHHLAHKKSKTATDSKGKETSPPPKAKKAKPINAASPRAIPVPKLGEGHLANPATALGPRASFLGSPSVAEKILSRVGPPTNKEKVEQLTLDQIVTRFYHTIGGGVRFFFGHLEQGDGRRGDPSTRSGWVLGGRGDLRLEAKSKILVAELHDSVVHSKKLVVEAFKSSGEFLDAVETTTTKYFGEGFDICKLQLRLHHPELAIDLKGMVLDHDLLDEEEREEEQGEAEAEAEVEKKKEDEATSPFSP</sequence>
<evidence type="ECO:0000256" key="1">
    <source>
        <dbReference type="SAM" id="MobiDB-lite"/>
    </source>
</evidence>
<evidence type="ECO:0000313" key="2">
    <source>
        <dbReference type="EMBL" id="GFS36742.1"/>
    </source>
</evidence>
<feature type="compositionally biased region" description="Acidic residues" evidence="1">
    <location>
        <begin position="219"/>
        <end position="236"/>
    </location>
</feature>